<protein>
    <submittedName>
        <fullName evidence="3">DUF1080 domain-containing protein</fullName>
    </submittedName>
</protein>
<dbReference type="RefSeq" id="WP_144254777.1">
    <property type="nucleotide sequence ID" value="NZ_VJZT01000001.1"/>
</dbReference>
<dbReference type="InterPro" id="IPR010496">
    <property type="entry name" value="AL/BT2_dom"/>
</dbReference>
<dbReference type="Pfam" id="PF06439">
    <property type="entry name" value="3keto-disac_hyd"/>
    <property type="match status" value="1"/>
</dbReference>
<keyword evidence="4" id="KW-1185">Reference proteome</keyword>
<sequence>MKSKRMNVCFLSLALFSVSVVVAQHDYVNTPPVVSPMAMKPEMTEIWEPEVKVVTPAKSNAEAPSDAIVLFDGKNLDQWVSQKDITKPAGWKIINNQYMEVLPGTGAIQTKMKFGDCQLHLEWSAPDVVLDGGQWRGNSGVFFQNRYELQVLDSYNNRTYANGQAGSIYKDHPPLVNAIKTPLEWNTYDVVYTAPRFKTDGSIDAPARITVFLNGILVQNNATINGLTLYIGLHNYPEAHGEDVIALQDHDCKNQFRNIWIRKL</sequence>
<dbReference type="GO" id="GO:0016787">
    <property type="term" value="F:hydrolase activity"/>
    <property type="evidence" value="ECO:0007669"/>
    <property type="project" value="InterPro"/>
</dbReference>
<dbReference type="EMBL" id="VJZT01000001">
    <property type="protein sequence ID" value="TRX42854.1"/>
    <property type="molecule type" value="Genomic_DNA"/>
</dbReference>
<accession>A0A553ECT0</accession>
<dbReference type="OrthoDB" id="176168at2"/>
<evidence type="ECO:0000313" key="3">
    <source>
        <dbReference type="EMBL" id="TRX42854.1"/>
    </source>
</evidence>
<name>A0A553ECT0_9FLAO</name>
<evidence type="ECO:0000313" key="4">
    <source>
        <dbReference type="Proteomes" id="UP000316371"/>
    </source>
</evidence>
<feature type="domain" description="3-keto-alpha-glucoside-1,2-lyase/3-keto-2-hydroxy-glucal hydratase" evidence="2">
    <location>
        <begin position="67"/>
        <end position="262"/>
    </location>
</feature>
<keyword evidence="1" id="KW-0732">Signal</keyword>
<feature type="chain" id="PRO_5021733288" evidence="1">
    <location>
        <begin position="24"/>
        <end position="264"/>
    </location>
</feature>
<proteinExistence type="predicted"/>
<dbReference type="AlphaFoldDB" id="A0A553ECT0"/>
<organism evidence="3 4">
    <name type="scientific">Flavobacterium restrictum</name>
    <dbReference type="NCBI Taxonomy" id="2594428"/>
    <lineage>
        <taxon>Bacteria</taxon>
        <taxon>Pseudomonadati</taxon>
        <taxon>Bacteroidota</taxon>
        <taxon>Flavobacteriia</taxon>
        <taxon>Flavobacteriales</taxon>
        <taxon>Flavobacteriaceae</taxon>
        <taxon>Flavobacterium</taxon>
    </lineage>
</organism>
<evidence type="ECO:0000256" key="1">
    <source>
        <dbReference type="SAM" id="SignalP"/>
    </source>
</evidence>
<comment type="caution">
    <text evidence="3">The sequence shown here is derived from an EMBL/GenBank/DDBJ whole genome shotgun (WGS) entry which is preliminary data.</text>
</comment>
<evidence type="ECO:0000259" key="2">
    <source>
        <dbReference type="Pfam" id="PF06439"/>
    </source>
</evidence>
<gene>
    <name evidence="3" type="ORF">FNW21_00550</name>
</gene>
<feature type="signal peptide" evidence="1">
    <location>
        <begin position="1"/>
        <end position="23"/>
    </location>
</feature>
<reference evidence="3 4" key="1">
    <citation type="submission" date="2019-07" db="EMBL/GenBank/DDBJ databases">
        <title>Novel species of Flavobacterium.</title>
        <authorList>
            <person name="Liu Q."/>
            <person name="Xin Y.-H."/>
        </authorList>
    </citation>
    <scope>NUCLEOTIDE SEQUENCE [LARGE SCALE GENOMIC DNA]</scope>
    <source>
        <strain evidence="3 4">LB1R34</strain>
    </source>
</reference>
<dbReference type="Proteomes" id="UP000316371">
    <property type="component" value="Unassembled WGS sequence"/>
</dbReference>
<dbReference type="Gene3D" id="2.60.120.560">
    <property type="entry name" value="Exo-inulinase, domain 1"/>
    <property type="match status" value="1"/>
</dbReference>